<dbReference type="Pfam" id="PF01590">
    <property type="entry name" value="GAF"/>
    <property type="match status" value="1"/>
</dbReference>
<dbReference type="SUPFAM" id="SSF55874">
    <property type="entry name" value="ATPase domain of HSP90 chaperone/DNA topoisomerase II/histidine kinase"/>
    <property type="match status" value="1"/>
</dbReference>
<evidence type="ECO:0000313" key="7">
    <source>
        <dbReference type="Proteomes" id="UP001500466"/>
    </source>
</evidence>
<dbReference type="InterPro" id="IPR052016">
    <property type="entry name" value="Bact_Sigma-Reg"/>
</dbReference>
<dbReference type="InterPro" id="IPR003018">
    <property type="entry name" value="GAF"/>
</dbReference>
<dbReference type="CDD" id="cd16936">
    <property type="entry name" value="HATPase_RsbW-like"/>
    <property type="match status" value="1"/>
</dbReference>
<dbReference type="SUPFAM" id="SSF103190">
    <property type="entry name" value="Sensory domain-like"/>
    <property type="match status" value="1"/>
</dbReference>
<dbReference type="InterPro" id="IPR036890">
    <property type="entry name" value="HATPase_C_sf"/>
</dbReference>
<protein>
    <submittedName>
        <fullName evidence="6">SpoIIE family protein phosphatase/ATP-binding protein</fullName>
    </submittedName>
</protein>
<evidence type="ECO:0000256" key="1">
    <source>
        <dbReference type="ARBA" id="ARBA00022801"/>
    </source>
</evidence>
<dbReference type="SMART" id="SM00331">
    <property type="entry name" value="PP2C_SIG"/>
    <property type="match status" value="1"/>
</dbReference>
<dbReference type="EMBL" id="BAABHS010000020">
    <property type="protein sequence ID" value="GAA4978894.1"/>
    <property type="molecule type" value="Genomic_DNA"/>
</dbReference>
<feature type="domain" description="PPM-type phosphatase" evidence="5">
    <location>
        <begin position="556"/>
        <end position="781"/>
    </location>
</feature>
<dbReference type="InterPro" id="IPR029151">
    <property type="entry name" value="Sensor-like_sf"/>
</dbReference>
<dbReference type="InterPro" id="IPR001932">
    <property type="entry name" value="PPM-type_phosphatase-like_dom"/>
</dbReference>
<dbReference type="Pfam" id="PF13581">
    <property type="entry name" value="HATPase_c_2"/>
    <property type="match status" value="1"/>
</dbReference>
<accession>A0ABP9HUV9</accession>
<feature type="transmembrane region" description="Helical" evidence="3">
    <location>
        <begin position="38"/>
        <end position="59"/>
    </location>
</feature>
<dbReference type="InterPro" id="IPR003594">
    <property type="entry name" value="HATPase_dom"/>
</dbReference>
<dbReference type="PANTHER" id="PTHR43156">
    <property type="entry name" value="STAGE II SPORULATION PROTEIN E-RELATED"/>
    <property type="match status" value="1"/>
</dbReference>
<dbReference type="SUPFAM" id="SSF81606">
    <property type="entry name" value="PP2C-like"/>
    <property type="match status" value="1"/>
</dbReference>
<dbReference type="Gene3D" id="3.30.450.20">
    <property type="entry name" value="PAS domain"/>
    <property type="match status" value="2"/>
</dbReference>
<keyword evidence="3" id="KW-0812">Transmembrane</keyword>
<feature type="domain" description="GAF" evidence="4">
    <location>
        <begin position="361"/>
        <end position="535"/>
    </location>
</feature>
<dbReference type="InterPro" id="IPR029016">
    <property type="entry name" value="GAF-like_dom_sf"/>
</dbReference>
<dbReference type="SUPFAM" id="SSF55781">
    <property type="entry name" value="GAF domain-like"/>
    <property type="match status" value="1"/>
</dbReference>
<dbReference type="Gene3D" id="3.30.450.40">
    <property type="match status" value="1"/>
</dbReference>
<dbReference type="SMART" id="SM00065">
    <property type="entry name" value="GAF"/>
    <property type="match status" value="1"/>
</dbReference>
<reference evidence="7" key="1">
    <citation type="journal article" date="2019" name="Int. J. Syst. Evol. Microbiol.">
        <title>The Global Catalogue of Microorganisms (GCM) 10K type strain sequencing project: providing services to taxonomists for standard genome sequencing and annotation.</title>
        <authorList>
            <consortium name="The Broad Institute Genomics Platform"/>
            <consortium name="The Broad Institute Genome Sequencing Center for Infectious Disease"/>
            <person name="Wu L."/>
            <person name="Ma J."/>
        </authorList>
    </citation>
    <scope>NUCLEOTIDE SEQUENCE [LARGE SCALE GENOMIC DNA]</scope>
    <source>
        <strain evidence="7">JCM 17986</strain>
    </source>
</reference>
<evidence type="ECO:0000256" key="3">
    <source>
        <dbReference type="SAM" id="Phobius"/>
    </source>
</evidence>
<feature type="region of interest" description="Disordered" evidence="2">
    <location>
        <begin position="1"/>
        <end position="21"/>
    </location>
</feature>
<sequence length="926" mass="98996">MSDATPTHGRAVPPPGGPSGASPAVVGRLGVRSVAGQVLLLESVIVVLLVVAAVMSLVLQARNDSLRDARNRTAVAARTFADAPGLPGAMESPDAEALVRPRLTAAHADTGVDAIAVLTADGRFYKAGEVGRLPDLTPIVPGVEEFARTGTVRTMSYSAPDGHTVLTAAPVRDAAGRGVGLVAAAVTVANAQDTANRQLPLVLGSGAVALLLAGSGTFWVTRRLARQTRGLEPAEMTRMYEHHDAVLHAVREGVLIVDNNARVVLVNDEARRLLDLPEDADSRTVGELGLDETWTDLLTSPQNATDEVLLSGERLVAVNKRLANPRDGRSATVLTLRDSTELERQAGHAESIRQRLRLLYDAGVHIGTTLDVVRTARELAEVTAPAFADHVTVDLLDKVLDGDEPPAADTRARRVVSYGLHGEAFHPLDKQFVLDPTGPLAQPIVAGRALVLPDPGADEHWLSRDPQAAERAAAEGIHSLIVVPLRARGVFLGVAGFWRGRTPDPFDEDDAAFAEELGARAGVSVDNARRYTREHAMAVALQRSLLPRGLPEQGALDVAYRYLPAESGVGGDWFDVIPLSGARVALVVGDVVGHGLHAAAAMGRLRTAVHNFSALELAPDELLSYLDDLVVRIDQAPNGEEETGPDETGTLTGATCLYAVYDPATGILTAARAGHPGPMLLFPDGRAVLPDIPVAPPLGLCAGLPVDTVDIPLPEDTNLILYTDGLIEDRVHDIDVGLETLRRTVENIGSAAQPEEMCSRTVAALVAQQPRDDIALVVVRTRRLRSDQVATWEVPRDPAAVAPVRAACRRQLQEWGLDERSFTTELILSELVTNAVRYGSGPIRVRLVRDKSLICEVSDASSTSPHLRRAAATDEGGRGLFLVARYTERWGTRYTDRGKVIWAEQALHDSAADPDAEALLDRWEDF</sequence>
<evidence type="ECO:0000259" key="5">
    <source>
        <dbReference type="SMART" id="SM00331"/>
    </source>
</evidence>
<dbReference type="RefSeq" id="WP_425585103.1">
    <property type="nucleotide sequence ID" value="NZ_BAABHS010000020.1"/>
</dbReference>
<dbReference type="Pfam" id="PF07228">
    <property type="entry name" value="SpoIIE"/>
    <property type="match status" value="1"/>
</dbReference>
<dbReference type="Proteomes" id="UP001500466">
    <property type="component" value="Unassembled WGS sequence"/>
</dbReference>
<evidence type="ECO:0000259" key="4">
    <source>
        <dbReference type="SMART" id="SM00065"/>
    </source>
</evidence>
<keyword evidence="3" id="KW-0472">Membrane</keyword>
<organism evidence="6 7">
    <name type="scientific">Yinghuangia aomiensis</name>
    <dbReference type="NCBI Taxonomy" id="676205"/>
    <lineage>
        <taxon>Bacteria</taxon>
        <taxon>Bacillati</taxon>
        <taxon>Actinomycetota</taxon>
        <taxon>Actinomycetes</taxon>
        <taxon>Kitasatosporales</taxon>
        <taxon>Streptomycetaceae</taxon>
        <taxon>Yinghuangia</taxon>
    </lineage>
</organism>
<dbReference type="Gene3D" id="3.30.565.10">
    <property type="entry name" value="Histidine kinase-like ATPase, C-terminal domain"/>
    <property type="match status" value="1"/>
</dbReference>
<keyword evidence="3" id="KW-1133">Transmembrane helix</keyword>
<gene>
    <name evidence="6" type="ORF">GCM10023205_54050</name>
</gene>
<keyword evidence="1" id="KW-0378">Hydrolase</keyword>
<evidence type="ECO:0000313" key="6">
    <source>
        <dbReference type="EMBL" id="GAA4978894.1"/>
    </source>
</evidence>
<dbReference type="PANTHER" id="PTHR43156:SF2">
    <property type="entry name" value="STAGE II SPORULATION PROTEIN E"/>
    <property type="match status" value="1"/>
</dbReference>
<feature type="transmembrane region" description="Helical" evidence="3">
    <location>
        <begin position="201"/>
        <end position="220"/>
    </location>
</feature>
<dbReference type="Gene3D" id="3.60.40.10">
    <property type="entry name" value="PPM-type phosphatase domain"/>
    <property type="match status" value="1"/>
</dbReference>
<comment type="caution">
    <text evidence="6">The sequence shown here is derived from an EMBL/GenBank/DDBJ whole genome shotgun (WGS) entry which is preliminary data.</text>
</comment>
<name>A0ABP9HUV9_9ACTN</name>
<keyword evidence="7" id="KW-1185">Reference proteome</keyword>
<dbReference type="InterPro" id="IPR036457">
    <property type="entry name" value="PPM-type-like_dom_sf"/>
</dbReference>
<proteinExistence type="predicted"/>
<evidence type="ECO:0000256" key="2">
    <source>
        <dbReference type="SAM" id="MobiDB-lite"/>
    </source>
</evidence>